<dbReference type="PANTHER" id="PTHR36699">
    <property type="entry name" value="LD-TRANSPEPTIDASE"/>
    <property type="match status" value="1"/>
</dbReference>
<organism evidence="10 11">
    <name type="scientific">Maribellus luteus</name>
    <dbReference type="NCBI Taxonomy" id="2305463"/>
    <lineage>
        <taxon>Bacteria</taxon>
        <taxon>Pseudomonadati</taxon>
        <taxon>Bacteroidota</taxon>
        <taxon>Bacteroidia</taxon>
        <taxon>Marinilabiliales</taxon>
        <taxon>Prolixibacteraceae</taxon>
        <taxon>Maribellus</taxon>
    </lineage>
</organism>
<dbReference type="PANTHER" id="PTHR36699:SF1">
    <property type="entry name" value="L,D-TRANSPEPTIDASE YAFK-RELATED"/>
    <property type="match status" value="1"/>
</dbReference>
<evidence type="ECO:0000256" key="8">
    <source>
        <dbReference type="SAM" id="Phobius"/>
    </source>
</evidence>
<name>A0A399SV27_9BACT</name>
<accession>A0A399SV27</accession>
<comment type="pathway">
    <text evidence="1 7">Cell wall biogenesis; peptidoglycan biosynthesis.</text>
</comment>
<dbReference type="Proteomes" id="UP000265926">
    <property type="component" value="Unassembled WGS sequence"/>
</dbReference>
<dbReference type="PROSITE" id="PS52029">
    <property type="entry name" value="LD_TPASE"/>
    <property type="match status" value="1"/>
</dbReference>
<dbReference type="InterPro" id="IPR038063">
    <property type="entry name" value="Transpep_catalytic_dom"/>
</dbReference>
<dbReference type="GO" id="GO:0071555">
    <property type="term" value="P:cell wall organization"/>
    <property type="evidence" value="ECO:0007669"/>
    <property type="project" value="UniProtKB-UniRule"/>
</dbReference>
<dbReference type="GO" id="GO:0008360">
    <property type="term" value="P:regulation of cell shape"/>
    <property type="evidence" value="ECO:0007669"/>
    <property type="project" value="UniProtKB-UniRule"/>
</dbReference>
<keyword evidence="8" id="KW-0812">Transmembrane</keyword>
<dbReference type="GO" id="GO:0009252">
    <property type="term" value="P:peptidoglycan biosynthetic process"/>
    <property type="evidence" value="ECO:0007669"/>
    <property type="project" value="UniProtKB-UniPathway"/>
</dbReference>
<feature type="domain" description="L,D-TPase catalytic" evidence="9">
    <location>
        <begin position="219"/>
        <end position="356"/>
    </location>
</feature>
<keyword evidence="4 7" id="KW-0133">Cell shape</keyword>
<dbReference type="SUPFAM" id="SSF141523">
    <property type="entry name" value="L,D-transpeptidase catalytic domain-like"/>
    <property type="match status" value="1"/>
</dbReference>
<dbReference type="Gene3D" id="2.40.440.10">
    <property type="entry name" value="L,D-transpeptidase catalytic domain-like"/>
    <property type="match status" value="1"/>
</dbReference>
<evidence type="ECO:0000256" key="2">
    <source>
        <dbReference type="ARBA" id="ARBA00005992"/>
    </source>
</evidence>
<evidence type="ECO:0000256" key="4">
    <source>
        <dbReference type="ARBA" id="ARBA00022960"/>
    </source>
</evidence>
<comment type="similarity">
    <text evidence="2">Belongs to the YkuD family.</text>
</comment>
<keyword evidence="11" id="KW-1185">Reference proteome</keyword>
<evidence type="ECO:0000256" key="1">
    <source>
        <dbReference type="ARBA" id="ARBA00004752"/>
    </source>
</evidence>
<dbReference type="AlphaFoldDB" id="A0A399SV27"/>
<evidence type="ECO:0000313" key="10">
    <source>
        <dbReference type="EMBL" id="RIJ45853.1"/>
    </source>
</evidence>
<dbReference type="Pfam" id="PF03734">
    <property type="entry name" value="YkuD"/>
    <property type="match status" value="1"/>
</dbReference>
<dbReference type="InterPro" id="IPR005490">
    <property type="entry name" value="LD_TPept_cat_dom"/>
</dbReference>
<feature type="active site" description="Proton donor/acceptor" evidence="7">
    <location>
        <position position="319"/>
    </location>
</feature>
<keyword evidence="6 7" id="KW-0961">Cell wall biogenesis/degradation</keyword>
<evidence type="ECO:0000256" key="7">
    <source>
        <dbReference type="PROSITE-ProRule" id="PRU01373"/>
    </source>
</evidence>
<evidence type="ECO:0000256" key="6">
    <source>
        <dbReference type="ARBA" id="ARBA00023316"/>
    </source>
</evidence>
<evidence type="ECO:0000256" key="3">
    <source>
        <dbReference type="ARBA" id="ARBA00022679"/>
    </source>
</evidence>
<dbReference type="OrthoDB" id="9809748at2"/>
<dbReference type="CDD" id="cd16913">
    <property type="entry name" value="YkuD_like"/>
    <property type="match status" value="1"/>
</dbReference>
<keyword evidence="8" id="KW-1133">Transmembrane helix</keyword>
<keyword evidence="8" id="KW-0472">Membrane</keyword>
<dbReference type="GO" id="GO:0004180">
    <property type="term" value="F:carboxypeptidase activity"/>
    <property type="evidence" value="ECO:0007669"/>
    <property type="project" value="UniProtKB-ARBA"/>
</dbReference>
<keyword evidence="5 7" id="KW-0573">Peptidoglycan synthesis</keyword>
<feature type="active site" description="Nucleophile" evidence="7">
    <location>
        <position position="332"/>
    </location>
</feature>
<keyword evidence="3" id="KW-0808">Transferase</keyword>
<dbReference type="EMBL" id="QWGR01000019">
    <property type="protein sequence ID" value="RIJ45853.1"/>
    <property type="molecule type" value="Genomic_DNA"/>
</dbReference>
<evidence type="ECO:0000259" key="9">
    <source>
        <dbReference type="PROSITE" id="PS52029"/>
    </source>
</evidence>
<comment type="caution">
    <text evidence="10">The sequence shown here is derived from an EMBL/GenBank/DDBJ whole genome shotgun (WGS) entry which is preliminary data.</text>
</comment>
<dbReference type="UniPathway" id="UPA00219"/>
<proteinExistence type="inferred from homology"/>
<gene>
    <name evidence="10" type="ORF">D1614_21330</name>
</gene>
<feature type="transmembrane region" description="Helical" evidence="8">
    <location>
        <begin position="7"/>
        <end position="26"/>
    </location>
</feature>
<sequence length="372" mass="41387">MKVRRRTIAGVGIIVMATAGLGIWSYKAPKPPLNEMKMALESLSEAKKAEAQIYAADAYKQAEQAYDSAMVCWAEENKRFFLFRNYTDLNKWIAVTIEKAAEAEGLSGKRLKSAGSKLREGIALLERKIDTYKRYYKHLPLPANVSKTHHKGVIKLSEAKFAWENKRLGEAEKSYQQAKELINSSNSKAENLLSSWFSEHSAWQKQAQAAIQQSANGKKVIVVDKLAHTCTVYQNKKAIRTFNAELGVNWMGDKKKKGDKATPEGNYQITQKKSGASTKFYKALLINYPNADDRKRFQQNKKSGLIPAKADIGNLIEIHGLGGKGLDWTDGCVALKNDDMDALYKLVSVGTPVVIIGSIRPLQEVTGKNVSE</sequence>
<dbReference type="GO" id="GO:0016740">
    <property type="term" value="F:transferase activity"/>
    <property type="evidence" value="ECO:0007669"/>
    <property type="project" value="UniProtKB-KW"/>
</dbReference>
<evidence type="ECO:0000313" key="11">
    <source>
        <dbReference type="Proteomes" id="UP000265926"/>
    </source>
</evidence>
<reference evidence="10 11" key="1">
    <citation type="submission" date="2018-08" db="EMBL/GenBank/DDBJ databases">
        <title>Pallidiluteibacterium maritimus gen. nov., sp. nov., isolated from coastal sediment.</title>
        <authorList>
            <person name="Zhou L.Y."/>
        </authorList>
    </citation>
    <scope>NUCLEOTIDE SEQUENCE [LARGE SCALE GENOMIC DNA]</scope>
    <source>
        <strain evidence="10 11">XSD2</strain>
    </source>
</reference>
<evidence type="ECO:0000256" key="5">
    <source>
        <dbReference type="ARBA" id="ARBA00022984"/>
    </source>
</evidence>
<protein>
    <submittedName>
        <fullName evidence="10">Murein L,D-transpeptidase</fullName>
    </submittedName>
</protein>